<dbReference type="Proteomes" id="UP001476247">
    <property type="component" value="Unassembled WGS sequence"/>
</dbReference>
<reference evidence="2 3" key="1">
    <citation type="submission" date="2024-04" db="EMBL/GenBank/DDBJ databases">
        <title>genome sequences of Mucor flavus KT1a and Helicostylum pulchrum KT1b strains isolation_sourced from the surface of a dry-aged beef.</title>
        <authorList>
            <person name="Toyotome T."/>
            <person name="Hosono M."/>
            <person name="Torimaru M."/>
            <person name="Fukuda K."/>
            <person name="Mikami N."/>
        </authorList>
    </citation>
    <scope>NUCLEOTIDE SEQUENCE [LARGE SCALE GENOMIC DNA]</scope>
    <source>
        <strain evidence="2 3">KT1b</strain>
    </source>
</reference>
<accession>A0ABP9Y0H5</accession>
<keyword evidence="3" id="KW-1185">Reference proteome</keyword>
<dbReference type="EMBL" id="BAABUJ010000016">
    <property type="protein sequence ID" value="GAA5800499.1"/>
    <property type="molecule type" value="Genomic_DNA"/>
</dbReference>
<feature type="compositionally biased region" description="Polar residues" evidence="1">
    <location>
        <begin position="73"/>
        <end position="83"/>
    </location>
</feature>
<comment type="caution">
    <text evidence="2">The sequence shown here is derived from an EMBL/GenBank/DDBJ whole genome shotgun (WGS) entry which is preliminary data.</text>
</comment>
<organism evidence="2 3">
    <name type="scientific">Helicostylum pulchrum</name>
    <dbReference type="NCBI Taxonomy" id="562976"/>
    <lineage>
        <taxon>Eukaryota</taxon>
        <taxon>Fungi</taxon>
        <taxon>Fungi incertae sedis</taxon>
        <taxon>Mucoromycota</taxon>
        <taxon>Mucoromycotina</taxon>
        <taxon>Mucoromycetes</taxon>
        <taxon>Mucorales</taxon>
        <taxon>Mucorineae</taxon>
        <taxon>Mucoraceae</taxon>
        <taxon>Helicostylum</taxon>
    </lineage>
</organism>
<feature type="region of interest" description="Disordered" evidence="1">
    <location>
        <begin position="29"/>
        <end position="96"/>
    </location>
</feature>
<proteinExistence type="predicted"/>
<feature type="compositionally biased region" description="Polar residues" evidence="1">
    <location>
        <begin position="50"/>
        <end position="63"/>
    </location>
</feature>
<gene>
    <name evidence="2" type="ORF">HPULCUR_005930</name>
</gene>
<name>A0ABP9Y0H5_9FUNG</name>
<evidence type="ECO:0000313" key="3">
    <source>
        <dbReference type="Proteomes" id="UP001476247"/>
    </source>
</evidence>
<evidence type="ECO:0000313" key="2">
    <source>
        <dbReference type="EMBL" id="GAA5800499.1"/>
    </source>
</evidence>
<feature type="compositionally biased region" description="Acidic residues" evidence="1">
    <location>
        <begin position="33"/>
        <end position="42"/>
    </location>
</feature>
<evidence type="ECO:0000256" key="1">
    <source>
        <dbReference type="SAM" id="MobiDB-lite"/>
    </source>
</evidence>
<protein>
    <submittedName>
        <fullName evidence="2">Uncharacterized protein</fullName>
    </submittedName>
</protein>
<sequence length="503" mass="57602">MFQRRIQLDVEARSPWSIPCCSTFRSQRIQLSEDSDQEEEEQSITPFRIESTSFLQHPSNLSRNPFARVDQVSPKSITTTSPIEPQEERTEEPVNVSRNKYENEPDWTEIHEEEEDNGIVKLPTLITEDTSEEDTSEEAVREEVAKEEVAKVEAARVDNASEVGIIFEVTAPEITKEEEEEVKEEDMPKKEEKIPQIEKEVLHLLPLPQLSNELPPTMIHKKPSFEKSMYGEAPLMTTSHSTTTNRISRFSMTEEDFLALKKKEEDFFVLKRQEEEFKKRLSAEEPLSIKQIKLLSMNDMIIPSKEITASPIEITPQTDPLSIPAQDHKQVTQRRSSMAQSILGDKLDDFTEKLAFIKKNIIMNTDSDEEDEEEADNAEETLKKIALLKQETTTSAPVETPRPLHRRTSSLMDVAPTLARFINQISAGHEPSSSQEEDQDEEELFDFTKVIEIGKNVRSFSEGFVGNGIRMLNDVATRIKTSSEEEDGEKQTEHENWINDSYI</sequence>
<feature type="region of interest" description="Disordered" evidence="1">
    <location>
        <begin position="480"/>
        <end position="503"/>
    </location>
</feature>